<accession>A0AAD6WWX6</accession>
<evidence type="ECO:0000313" key="2">
    <source>
        <dbReference type="EMBL" id="KAJ7024189.1"/>
    </source>
</evidence>
<gene>
    <name evidence="2" type="ORF">C8F04DRAFT_1192611</name>
</gene>
<protein>
    <submittedName>
        <fullName evidence="2">Uncharacterized protein</fullName>
    </submittedName>
</protein>
<name>A0AAD6WWX6_9AGAR</name>
<sequence>MPQRSKKKPGESESATSAFLLNQSLLRPHPGPQIAPNRRGMTCTPNRPVLLTSNRTDEPGFCSLRWLKLDGGALVQHRTLNLAAAHEQKCRWARRLGWCGRRIELEICSASLSSLRAWRRLHDVQSPPPTSKITFVLNLLTFNVDFNSMESKIETNIASPLSILEIHDSAFEDTVSVRLRLRIRRGTKERKEDNDTKRNEDIRRKQVPARFAANPLDLA</sequence>
<proteinExistence type="predicted"/>
<feature type="compositionally biased region" description="Basic and acidic residues" evidence="1">
    <location>
        <begin position="189"/>
        <end position="204"/>
    </location>
</feature>
<reference evidence="2" key="1">
    <citation type="submission" date="2023-03" db="EMBL/GenBank/DDBJ databases">
        <title>Massive genome expansion in bonnet fungi (Mycena s.s.) driven by repeated elements and novel gene families across ecological guilds.</title>
        <authorList>
            <consortium name="Lawrence Berkeley National Laboratory"/>
            <person name="Harder C.B."/>
            <person name="Miyauchi S."/>
            <person name="Viragh M."/>
            <person name="Kuo A."/>
            <person name="Thoen E."/>
            <person name="Andreopoulos B."/>
            <person name="Lu D."/>
            <person name="Skrede I."/>
            <person name="Drula E."/>
            <person name="Henrissat B."/>
            <person name="Morin E."/>
            <person name="Kohler A."/>
            <person name="Barry K."/>
            <person name="LaButti K."/>
            <person name="Morin E."/>
            <person name="Salamov A."/>
            <person name="Lipzen A."/>
            <person name="Mereny Z."/>
            <person name="Hegedus B."/>
            <person name="Baldrian P."/>
            <person name="Stursova M."/>
            <person name="Weitz H."/>
            <person name="Taylor A."/>
            <person name="Grigoriev I.V."/>
            <person name="Nagy L.G."/>
            <person name="Martin F."/>
            <person name="Kauserud H."/>
        </authorList>
    </citation>
    <scope>NUCLEOTIDE SEQUENCE</scope>
    <source>
        <strain evidence="2">CBHHK200</strain>
    </source>
</reference>
<comment type="caution">
    <text evidence="2">The sequence shown here is derived from an EMBL/GenBank/DDBJ whole genome shotgun (WGS) entry which is preliminary data.</text>
</comment>
<feature type="region of interest" description="Disordered" evidence="1">
    <location>
        <begin position="188"/>
        <end position="219"/>
    </location>
</feature>
<organism evidence="2 3">
    <name type="scientific">Mycena alexandri</name>
    <dbReference type="NCBI Taxonomy" id="1745969"/>
    <lineage>
        <taxon>Eukaryota</taxon>
        <taxon>Fungi</taxon>
        <taxon>Dikarya</taxon>
        <taxon>Basidiomycota</taxon>
        <taxon>Agaricomycotina</taxon>
        <taxon>Agaricomycetes</taxon>
        <taxon>Agaricomycetidae</taxon>
        <taxon>Agaricales</taxon>
        <taxon>Marasmiineae</taxon>
        <taxon>Mycenaceae</taxon>
        <taxon>Mycena</taxon>
    </lineage>
</organism>
<dbReference type="Proteomes" id="UP001218188">
    <property type="component" value="Unassembled WGS sequence"/>
</dbReference>
<evidence type="ECO:0000313" key="3">
    <source>
        <dbReference type="Proteomes" id="UP001218188"/>
    </source>
</evidence>
<evidence type="ECO:0000256" key="1">
    <source>
        <dbReference type="SAM" id="MobiDB-lite"/>
    </source>
</evidence>
<dbReference type="EMBL" id="JARJCM010000173">
    <property type="protein sequence ID" value="KAJ7024189.1"/>
    <property type="molecule type" value="Genomic_DNA"/>
</dbReference>
<dbReference type="AlphaFoldDB" id="A0AAD6WWX6"/>
<keyword evidence="3" id="KW-1185">Reference proteome</keyword>